<evidence type="ECO:0000256" key="2">
    <source>
        <dbReference type="ARBA" id="ARBA00022723"/>
    </source>
</evidence>
<keyword evidence="4" id="KW-0862">Zinc</keyword>
<dbReference type="Gene3D" id="3.60.15.10">
    <property type="entry name" value="Ribonuclease Z/Hydroxyacylglutathione hydrolase-like"/>
    <property type="match status" value="1"/>
</dbReference>
<gene>
    <name evidence="6" type="ORF">Mco01_58280</name>
</gene>
<dbReference type="Pfam" id="PF00753">
    <property type="entry name" value="Lactamase_B"/>
    <property type="match status" value="1"/>
</dbReference>
<comment type="caution">
    <text evidence="6">The sequence shown here is derived from an EMBL/GenBank/DDBJ whole genome shotgun (WGS) entry which is preliminary data.</text>
</comment>
<dbReference type="SMART" id="SM00849">
    <property type="entry name" value="Lactamase_B"/>
    <property type="match status" value="1"/>
</dbReference>
<dbReference type="PANTHER" id="PTHR42978">
    <property type="entry name" value="QUORUM-QUENCHING LACTONASE YTNP-RELATED-RELATED"/>
    <property type="match status" value="1"/>
</dbReference>
<dbReference type="CDD" id="cd07742">
    <property type="entry name" value="metallo-hydrolase-like_MBL-fold"/>
    <property type="match status" value="1"/>
</dbReference>
<keyword evidence="3" id="KW-0378">Hydrolase</keyword>
<sequence length="277" mass="31086">MKIHHLNCGSMREIDPGAAPAHRLPPARALNHCLLVETDAAGLVLVETGFGTQDVERGRETLGPTFLARTEALLDPRETALSHVRRLGHSPADVRHVVLTHLDLDHTGGLPDFPQATVHVHADEYRAAMATTSDHPEHDVRYRPAHWAHRPHWATYGRQKGVAWFGFDAIELDGLPPEILLVPLAGHTRGHCAVAVRDGDRWLLHAGDAYYHQGQIDPGDRWSMPLWEALEEITEVDRPLRTANQARLRELLRDHGDEVEVFSAHDPWAFRRHTLVS</sequence>
<proteinExistence type="inferred from homology"/>
<comment type="similarity">
    <text evidence="1">Belongs to the metallo-beta-lactamase superfamily.</text>
</comment>
<dbReference type="InterPro" id="IPR036866">
    <property type="entry name" value="RibonucZ/Hydroxyglut_hydro"/>
</dbReference>
<dbReference type="RefSeq" id="WP_204060005.1">
    <property type="nucleotide sequence ID" value="NZ_BAAAGP010000022.1"/>
</dbReference>
<evidence type="ECO:0000313" key="7">
    <source>
        <dbReference type="Proteomes" id="UP000603904"/>
    </source>
</evidence>
<reference evidence="6 7" key="1">
    <citation type="submission" date="2021-01" db="EMBL/GenBank/DDBJ databases">
        <title>Whole genome shotgun sequence of Microbispora corallina NBRC 16416.</title>
        <authorList>
            <person name="Komaki H."/>
            <person name="Tamura T."/>
        </authorList>
    </citation>
    <scope>NUCLEOTIDE SEQUENCE [LARGE SCALE GENOMIC DNA]</scope>
    <source>
        <strain evidence="6 7">NBRC 16416</strain>
    </source>
</reference>
<feature type="domain" description="Metallo-beta-lactamase" evidence="5">
    <location>
        <begin position="30"/>
        <end position="255"/>
    </location>
</feature>
<dbReference type="Proteomes" id="UP000603904">
    <property type="component" value="Unassembled WGS sequence"/>
</dbReference>
<organism evidence="6 7">
    <name type="scientific">Microbispora corallina</name>
    <dbReference type="NCBI Taxonomy" id="83302"/>
    <lineage>
        <taxon>Bacteria</taxon>
        <taxon>Bacillati</taxon>
        <taxon>Actinomycetota</taxon>
        <taxon>Actinomycetes</taxon>
        <taxon>Streptosporangiales</taxon>
        <taxon>Streptosporangiaceae</taxon>
        <taxon>Microbispora</taxon>
    </lineage>
</organism>
<evidence type="ECO:0000256" key="4">
    <source>
        <dbReference type="ARBA" id="ARBA00022833"/>
    </source>
</evidence>
<dbReference type="PANTHER" id="PTHR42978:SF3">
    <property type="entry name" value="BLR3078 PROTEIN"/>
    <property type="match status" value="1"/>
</dbReference>
<evidence type="ECO:0000256" key="1">
    <source>
        <dbReference type="ARBA" id="ARBA00007749"/>
    </source>
</evidence>
<keyword evidence="2" id="KW-0479">Metal-binding</keyword>
<keyword evidence="7" id="KW-1185">Reference proteome</keyword>
<dbReference type="SUPFAM" id="SSF56281">
    <property type="entry name" value="Metallo-hydrolase/oxidoreductase"/>
    <property type="match status" value="1"/>
</dbReference>
<evidence type="ECO:0000259" key="5">
    <source>
        <dbReference type="SMART" id="SM00849"/>
    </source>
</evidence>
<accession>A0ABQ4G759</accession>
<name>A0ABQ4G759_9ACTN</name>
<evidence type="ECO:0000313" key="6">
    <source>
        <dbReference type="EMBL" id="GIH42828.1"/>
    </source>
</evidence>
<dbReference type="InterPro" id="IPR051013">
    <property type="entry name" value="MBL_superfamily_lactonases"/>
</dbReference>
<protein>
    <submittedName>
        <fullName evidence="6">MBL fold metallo-hydrolase</fullName>
    </submittedName>
</protein>
<dbReference type="InterPro" id="IPR001279">
    <property type="entry name" value="Metallo-B-lactamas"/>
</dbReference>
<dbReference type="EMBL" id="BOOC01000033">
    <property type="protein sequence ID" value="GIH42828.1"/>
    <property type="molecule type" value="Genomic_DNA"/>
</dbReference>
<evidence type="ECO:0000256" key="3">
    <source>
        <dbReference type="ARBA" id="ARBA00022801"/>
    </source>
</evidence>